<reference evidence="1" key="1">
    <citation type="journal article" date="2012" name="Nature">
        <title>The tomato genome sequence provides insights into fleshy fruit evolution.</title>
        <authorList>
            <consortium name="Tomato Genome Consortium"/>
        </authorList>
    </citation>
    <scope>NUCLEOTIDE SEQUENCE [LARGE SCALE GENOMIC DNA]</scope>
    <source>
        <strain evidence="1">cv. Heinz 1706</strain>
    </source>
</reference>
<dbReference type="AlphaFoldDB" id="A0A3Q7GUF5"/>
<keyword evidence="2" id="KW-1185">Reference proteome</keyword>
<reference evidence="1" key="2">
    <citation type="submission" date="2019-01" db="UniProtKB">
        <authorList>
            <consortium name="EnsemblPlants"/>
        </authorList>
    </citation>
    <scope>IDENTIFICATION</scope>
    <source>
        <strain evidence="1">cv. Heinz 1706</strain>
    </source>
</reference>
<dbReference type="EnsemblPlants" id="Solyc06g035980.3.1">
    <property type="protein sequence ID" value="Solyc06g035980.3.1"/>
    <property type="gene ID" value="Solyc06g035980.3"/>
</dbReference>
<protein>
    <submittedName>
        <fullName evidence="1">Uncharacterized protein</fullName>
    </submittedName>
</protein>
<evidence type="ECO:0000313" key="2">
    <source>
        <dbReference type="Proteomes" id="UP000004994"/>
    </source>
</evidence>
<organism evidence="1">
    <name type="scientific">Solanum lycopersicum</name>
    <name type="common">Tomato</name>
    <name type="synonym">Lycopersicon esculentum</name>
    <dbReference type="NCBI Taxonomy" id="4081"/>
    <lineage>
        <taxon>Eukaryota</taxon>
        <taxon>Viridiplantae</taxon>
        <taxon>Streptophyta</taxon>
        <taxon>Embryophyta</taxon>
        <taxon>Tracheophyta</taxon>
        <taxon>Spermatophyta</taxon>
        <taxon>Magnoliopsida</taxon>
        <taxon>eudicotyledons</taxon>
        <taxon>Gunneridae</taxon>
        <taxon>Pentapetalae</taxon>
        <taxon>asterids</taxon>
        <taxon>lamiids</taxon>
        <taxon>Solanales</taxon>
        <taxon>Solanaceae</taxon>
        <taxon>Solanoideae</taxon>
        <taxon>Solaneae</taxon>
        <taxon>Solanum</taxon>
        <taxon>Solanum subgen. Lycopersicon</taxon>
    </lineage>
</organism>
<sequence length="43" mass="4948">LYSFLYTLKKHAVAYVNQSPLSLLRIQRSLLHHGECCIWNGCA</sequence>
<name>A0A3Q7GUF5_SOLLC</name>
<dbReference type="Gramene" id="Solyc06g035980.3.1">
    <property type="protein sequence ID" value="Solyc06g035980.3.1"/>
    <property type="gene ID" value="Solyc06g035980.3"/>
</dbReference>
<dbReference type="Proteomes" id="UP000004994">
    <property type="component" value="Chromosome 6"/>
</dbReference>
<accession>A0A3Q7GUF5</accession>
<dbReference type="InParanoid" id="A0A3Q7GUF5"/>
<proteinExistence type="predicted"/>
<evidence type="ECO:0000313" key="1">
    <source>
        <dbReference type="EnsemblPlants" id="Solyc06g035980.3.1"/>
    </source>
</evidence>